<dbReference type="Proteomes" id="UP000603453">
    <property type="component" value="Unassembled WGS sequence"/>
</dbReference>
<dbReference type="InterPro" id="IPR038765">
    <property type="entry name" value="Papain-like_cys_pep_sf"/>
</dbReference>
<proteinExistence type="predicted"/>
<dbReference type="Gene3D" id="3.90.70.10">
    <property type="entry name" value="Cysteine proteinases"/>
    <property type="match status" value="1"/>
</dbReference>
<dbReference type="GO" id="GO:0016579">
    <property type="term" value="P:protein deubiquitination"/>
    <property type="evidence" value="ECO:0007669"/>
    <property type="project" value="InterPro"/>
</dbReference>
<keyword evidence="4" id="KW-1185">Reference proteome</keyword>
<accession>A0A8H7QXJ4</accession>
<feature type="domain" description="Peptidase C19 ubiquitin carboxyl-terminal hydrolase" evidence="2">
    <location>
        <begin position="174"/>
        <end position="233"/>
    </location>
</feature>
<dbReference type="OrthoDB" id="292964at2759"/>
<dbReference type="EMBL" id="JAEPRD010000081">
    <property type="protein sequence ID" value="KAG2200639.1"/>
    <property type="molecule type" value="Genomic_DNA"/>
</dbReference>
<keyword evidence="1" id="KW-0472">Membrane</keyword>
<gene>
    <name evidence="3" type="ORF">INT47_007383</name>
</gene>
<evidence type="ECO:0000313" key="4">
    <source>
        <dbReference type="Proteomes" id="UP000603453"/>
    </source>
</evidence>
<dbReference type="CDD" id="cd02257">
    <property type="entry name" value="Peptidase_C19"/>
    <property type="match status" value="1"/>
</dbReference>
<comment type="caution">
    <text evidence="3">The sequence shown here is derived from an EMBL/GenBank/DDBJ whole genome shotgun (WGS) entry which is preliminary data.</text>
</comment>
<organism evidence="3 4">
    <name type="scientific">Mucor saturninus</name>
    <dbReference type="NCBI Taxonomy" id="64648"/>
    <lineage>
        <taxon>Eukaryota</taxon>
        <taxon>Fungi</taxon>
        <taxon>Fungi incertae sedis</taxon>
        <taxon>Mucoromycota</taxon>
        <taxon>Mucoromycotina</taxon>
        <taxon>Mucoromycetes</taxon>
        <taxon>Mucorales</taxon>
        <taxon>Mucorineae</taxon>
        <taxon>Mucoraceae</taxon>
        <taxon>Mucor</taxon>
    </lineage>
</organism>
<dbReference type="Pfam" id="PF00443">
    <property type="entry name" value="UCH"/>
    <property type="match status" value="1"/>
</dbReference>
<keyword evidence="1" id="KW-0812">Transmembrane</keyword>
<feature type="transmembrane region" description="Helical" evidence="1">
    <location>
        <begin position="190"/>
        <end position="209"/>
    </location>
</feature>
<keyword evidence="1" id="KW-1133">Transmembrane helix</keyword>
<dbReference type="AlphaFoldDB" id="A0A8H7QXJ4"/>
<protein>
    <recommendedName>
        <fullName evidence="2">Peptidase C19 ubiquitin carboxyl-terminal hydrolase domain-containing protein</fullName>
    </recommendedName>
</protein>
<dbReference type="InterPro" id="IPR001394">
    <property type="entry name" value="Peptidase_C19_UCH"/>
</dbReference>
<evidence type="ECO:0000256" key="1">
    <source>
        <dbReference type="SAM" id="Phobius"/>
    </source>
</evidence>
<dbReference type="SUPFAM" id="SSF54001">
    <property type="entry name" value="Cysteine proteinases"/>
    <property type="match status" value="1"/>
</dbReference>
<sequence>MYHSRKAIINRKVILEEDSIEEDKDMDVEHVERVKVLDAKIVVENLRDAFADNDEQELKKLKGVESMLKDPIPCDKTPAPNFALPPWMRLWVSTISRVMMEHWKLSRGDHTLDAFKLSSTTKEPMPVEFENVNVILDTTNESFSLGFFRENEITALEPILSIAPNYKFIGSSLRLPNPPLPNTRKAKSRIYVFHAMLCFVPGGVGHYIAHIRDPDSDRWYVFDDRSVKPVTIDRVRGTIRSVIYI</sequence>
<evidence type="ECO:0000313" key="3">
    <source>
        <dbReference type="EMBL" id="KAG2200639.1"/>
    </source>
</evidence>
<dbReference type="GO" id="GO:0004843">
    <property type="term" value="F:cysteine-type deubiquitinase activity"/>
    <property type="evidence" value="ECO:0007669"/>
    <property type="project" value="InterPro"/>
</dbReference>
<evidence type="ECO:0000259" key="2">
    <source>
        <dbReference type="Pfam" id="PF00443"/>
    </source>
</evidence>
<reference evidence="3" key="1">
    <citation type="submission" date="2020-12" db="EMBL/GenBank/DDBJ databases">
        <title>Metabolic potential, ecology and presence of endohyphal bacteria is reflected in genomic diversity of Mucoromycotina.</title>
        <authorList>
            <person name="Muszewska A."/>
            <person name="Okrasinska A."/>
            <person name="Steczkiewicz K."/>
            <person name="Drgas O."/>
            <person name="Orlowska M."/>
            <person name="Perlinska-Lenart U."/>
            <person name="Aleksandrzak-Piekarczyk T."/>
            <person name="Szatraj K."/>
            <person name="Zielenkiewicz U."/>
            <person name="Pilsyk S."/>
            <person name="Malc E."/>
            <person name="Mieczkowski P."/>
            <person name="Kruszewska J.S."/>
            <person name="Biernat P."/>
            <person name="Pawlowska J."/>
        </authorList>
    </citation>
    <scope>NUCLEOTIDE SEQUENCE</scope>
    <source>
        <strain evidence="3">WA0000017839</strain>
    </source>
</reference>
<name>A0A8H7QXJ4_9FUNG</name>